<proteinExistence type="predicted"/>
<dbReference type="AlphaFoldDB" id="A0A4P7NSC6"/>
<organism evidence="2 3">
    <name type="scientific">Pyricularia oryzae</name>
    <name type="common">Rice blast fungus</name>
    <name type="synonym">Magnaporthe oryzae</name>
    <dbReference type="NCBI Taxonomy" id="318829"/>
    <lineage>
        <taxon>Eukaryota</taxon>
        <taxon>Fungi</taxon>
        <taxon>Dikarya</taxon>
        <taxon>Ascomycota</taxon>
        <taxon>Pezizomycotina</taxon>
        <taxon>Sordariomycetes</taxon>
        <taxon>Sordariomycetidae</taxon>
        <taxon>Magnaporthales</taxon>
        <taxon>Pyriculariaceae</taxon>
        <taxon>Pyricularia</taxon>
    </lineage>
</organism>
<evidence type="ECO:0000313" key="2">
    <source>
        <dbReference type="EMBL" id="QBZ65354.1"/>
    </source>
</evidence>
<feature type="region of interest" description="Disordered" evidence="1">
    <location>
        <begin position="32"/>
        <end position="92"/>
    </location>
</feature>
<dbReference type="EMBL" id="CP034210">
    <property type="protein sequence ID" value="QBZ65354.1"/>
    <property type="molecule type" value="Genomic_DNA"/>
</dbReference>
<protein>
    <submittedName>
        <fullName evidence="2">Uncharacterized protein</fullName>
    </submittedName>
</protein>
<accession>A0A4P7NSC6</accession>
<sequence>MEKRSHIHPEDEGNIPTCHEWNQDWSIRLARREEKKGPKQSQKIPLLEPALCNGSNERGNSGVIKSAAAHHSTGHTAQREGQGYQGRQGSGL</sequence>
<evidence type="ECO:0000313" key="3">
    <source>
        <dbReference type="Proteomes" id="UP000294847"/>
    </source>
</evidence>
<reference evidence="2 3" key="1">
    <citation type="journal article" date="2019" name="Mol. Biol. Evol.">
        <title>Blast fungal genomes show frequent chromosomal changes, gene gains and losses, and effector gene turnover.</title>
        <authorList>
            <person name="Gomez Luciano L.B."/>
            <person name="Jason Tsai I."/>
            <person name="Chuma I."/>
            <person name="Tosa Y."/>
            <person name="Chen Y.H."/>
            <person name="Li J.Y."/>
            <person name="Li M.Y."/>
            <person name="Jade Lu M.Y."/>
            <person name="Nakayashiki H."/>
            <person name="Li W.H."/>
        </authorList>
    </citation>
    <scope>NUCLEOTIDE SEQUENCE [LARGE SCALE GENOMIC DNA]</scope>
    <source>
        <strain evidence="2">MZ5-1-6</strain>
    </source>
</reference>
<name>A0A4P7NSC6_PYROR</name>
<feature type="compositionally biased region" description="Low complexity" evidence="1">
    <location>
        <begin position="66"/>
        <end position="82"/>
    </location>
</feature>
<gene>
    <name evidence="2" type="ORF">PoMZ_12312</name>
</gene>
<dbReference type="Proteomes" id="UP000294847">
    <property type="component" value="Chromosome 7"/>
</dbReference>
<evidence type="ECO:0000256" key="1">
    <source>
        <dbReference type="SAM" id="MobiDB-lite"/>
    </source>
</evidence>
<feature type="compositionally biased region" description="Gly residues" evidence="1">
    <location>
        <begin position="83"/>
        <end position="92"/>
    </location>
</feature>